<feature type="compositionally biased region" description="Low complexity" evidence="1">
    <location>
        <begin position="141"/>
        <end position="157"/>
    </location>
</feature>
<organism evidence="2 3">
    <name type="scientific">Chryseobacterium cheonjiense</name>
    <dbReference type="NCBI Taxonomy" id="2728845"/>
    <lineage>
        <taxon>Bacteria</taxon>
        <taxon>Pseudomonadati</taxon>
        <taxon>Bacteroidota</taxon>
        <taxon>Flavobacteriia</taxon>
        <taxon>Flavobacteriales</taxon>
        <taxon>Weeksellaceae</taxon>
        <taxon>Chryseobacterium group</taxon>
        <taxon>Chryseobacterium</taxon>
    </lineage>
</organism>
<dbReference type="RefSeq" id="WP_169229275.1">
    <property type="nucleotide sequence ID" value="NZ_JABBGF010000001.1"/>
</dbReference>
<feature type="region of interest" description="Disordered" evidence="1">
    <location>
        <begin position="138"/>
        <end position="163"/>
    </location>
</feature>
<evidence type="ECO:0000256" key="1">
    <source>
        <dbReference type="SAM" id="MobiDB-lite"/>
    </source>
</evidence>
<gene>
    <name evidence="2" type="ORF">HHL20_00575</name>
</gene>
<proteinExistence type="predicted"/>
<keyword evidence="3" id="KW-1185">Reference proteome</keyword>
<evidence type="ECO:0000313" key="3">
    <source>
        <dbReference type="Proteomes" id="UP000552615"/>
    </source>
</evidence>
<dbReference type="EMBL" id="JABBGF010000001">
    <property type="protein sequence ID" value="NML55829.1"/>
    <property type="molecule type" value="Genomic_DNA"/>
</dbReference>
<comment type="caution">
    <text evidence="2">The sequence shown here is derived from an EMBL/GenBank/DDBJ whole genome shotgun (WGS) entry which is preliminary data.</text>
</comment>
<accession>A0A7Y0A366</accession>
<sequence length="304" mass="35666">MEQKSLTTILAEKLGLDPAQNTDIRYQKLNTLLKIKSDDDLTRFINKNLPPVRANDKQELLKHFQKYLRIHYTEEILKYYDRPFTNRALQINHYKNRITAHKLGMEKQQHNNSYEYFHVILEELSLIERIISRTKSDDTAEVPPQSQVTTTTRTIRPTTERSESPIEQTVFGLNFDFIGRLHENLWSKKFIDESCTKEVFLQHFYVDTVPETRIRLIGKNQSDIGLLINSLRDFFKEDYQDSMFFNSFWAERFEFQTNGDSQNPKTKTPNGISKIISDVKTGNRKSTKINAINEIVGNLQNIPQ</sequence>
<evidence type="ECO:0000313" key="2">
    <source>
        <dbReference type="EMBL" id="NML55829.1"/>
    </source>
</evidence>
<dbReference type="Proteomes" id="UP000552615">
    <property type="component" value="Unassembled WGS sequence"/>
</dbReference>
<reference evidence="2 3" key="1">
    <citation type="submission" date="2020-04" db="EMBL/GenBank/DDBJ databases">
        <title>Chryseobacterium sp. RJ-7-14 sp. nov., isolated from Jeju soil.</title>
        <authorList>
            <person name="Dahal R.H."/>
            <person name="Chaudhary D.K."/>
        </authorList>
    </citation>
    <scope>NUCLEOTIDE SEQUENCE [LARGE SCALE GENOMIC DNA]</scope>
    <source>
        <strain evidence="2 3">RJ-7-14</strain>
    </source>
</reference>
<dbReference type="AlphaFoldDB" id="A0A7Y0A366"/>
<protein>
    <submittedName>
        <fullName evidence="2">Uncharacterized protein</fullName>
    </submittedName>
</protein>
<name>A0A7Y0A366_9FLAO</name>